<dbReference type="AlphaFoldDB" id="A0A383RXN9"/>
<name>A0A383RXN9_9PSED</name>
<reference evidence="2" key="1">
    <citation type="submission" date="2018-08" db="EMBL/GenBank/DDBJ databases">
        <authorList>
            <person name="Blom J."/>
        </authorList>
    </citation>
    <scope>NUCLEOTIDE SEQUENCE [LARGE SCALE GENOMIC DNA]</scope>
    <source>
        <strain evidence="2">CCOS 865</strain>
    </source>
</reference>
<evidence type="ECO:0000313" key="2">
    <source>
        <dbReference type="Proteomes" id="UP000263595"/>
    </source>
</evidence>
<proteinExistence type="predicted"/>
<dbReference type="EMBL" id="UNOZ01000030">
    <property type="protein sequence ID" value="SYX91857.1"/>
    <property type="molecule type" value="Genomic_DNA"/>
</dbReference>
<protein>
    <submittedName>
        <fullName evidence="1">Uncharacterized protein</fullName>
    </submittedName>
</protein>
<organism evidence="1 2">
    <name type="scientific">Pseudomonas reidholzensis</name>
    <dbReference type="NCBI Taxonomy" id="1785162"/>
    <lineage>
        <taxon>Bacteria</taxon>
        <taxon>Pseudomonadati</taxon>
        <taxon>Pseudomonadota</taxon>
        <taxon>Gammaproteobacteria</taxon>
        <taxon>Pseudomonadales</taxon>
        <taxon>Pseudomonadaceae</taxon>
        <taxon>Pseudomonas</taxon>
    </lineage>
</organism>
<accession>A0A383RXN9</accession>
<gene>
    <name evidence="1" type="ORF">CCOS865_04137</name>
</gene>
<evidence type="ECO:0000313" key="1">
    <source>
        <dbReference type="EMBL" id="SYX91857.1"/>
    </source>
</evidence>
<dbReference type="Proteomes" id="UP000263595">
    <property type="component" value="Unassembled WGS sequence"/>
</dbReference>
<dbReference type="Pfam" id="PF13289">
    <property type="entry name" value="SIR2_2"/>
    <property type="match status" value="1"/>
</dbReference>
<keyword evidence="2" id="KW-1185">Reference proteome</keyword>
<sequence>MPLWFELCAKLGTELGSTSSDALRLAEEYQAFFGPQSMHDSLKTAINDQAFQPGALHEDLLRLPWSEVLTTNWDTLLERAAAKVPERVYGVVRKQEDLASARSPRIVKLHGTIVLDNHLVFTQEDYRTYPARYAAFVNYARQVFIENELCLLGFSGEDPNFLAWAGWVRDHLAGHARRIYLVGALGLNAAKRKYLESINIAPIDLSTLVADYDDPELAHREAAKLFLQALLDLKPKAESAWSPAYLNHPVKQNQHIEAFLQEQNYKWFEDSLATLQADRNTYPGWLVLPARLQDRVLEQTNFHAFSARTLRRLPDQLRARLIYERVWRSGLTHDLLDTEFSELLLETVLDEQSPLSKRERLEGAVLLLKNQRWADDGSDSWKGVEGFITSNAKHWADAANELAYYRAIRARDAFDYEELQAQYGHISIDEPWWKLRKASLSVELGAFEEANLLVAQAYRELLVLHQQSRRSLFLLSRLAWAHWLYHVLGLGEQWIPFPSLYRDHRCDPGTMLEDMKTSIDDALDQQRKEHAVVPSFVPGSYRDGSSSVSFSSGAHPLVVTTGVLDTVGIPLRWQQTNLFVRQADKLVELEGVAGLYSFSLAVRGASIETADIIKKSFSRLRVARFEYAQVERLVDQCLRAIDYWKARTVERAALGTRAGLAYLRIFIEILARISVRLPAERSRQLFVLATQLCQQPALQHLWLKDALQHLLRYSLESVPEHDHASLLQQALEVPLPHEIDLSANSGWPNPVIEKPGVRLANPVIDRRIAHIIQSVSAESRDCSQALVRLLPLLDADYLTYAERDRLLQQLWGSDPANPILQGANQLFAHALLKLPSHQPEALKSQLSAKLFDASPQGLFEDALLEDLINSVGAATADIKPSAEQAQRYFELMTCWRPKSQSQLEMAFTFGGEQRKAALISKALGLVVVPHLEGLPNETMFAQLDLFYREVQAPGVLVGLIYFADADPVATLVEKTLRLTLQHQDPKFVTYAAYAVREWRARADSPITRRLVNLLVMIFGAQRLDALSEIIESLRTIHERGQLSSEETGLVIDTLPVVFDSTRYDSSDDVGHAAVTISIVRAKCVQLARSLIANRNDACAELDRIVAEAKQDPLPEVRFA</sequence>